<dbReference type="CTD" id="20317841"/>
<organism evidence="1 2">
    <name type="scientific">Opisthorchis viverrini</name>
    <name type="common">Southeast Asian liver fluke</name>
    <dbReference type="NCBI Taxonomy" id="6198"/>
    <lineage>
        <taxon>Eukaryota</taxon>
        <taxon>Metazoa</taxon>
        <taxon>Spiralia</taxon>
        <taxon>Lophotrochozoa</taxon>
        <taxon>Platyhelminthes</taxon>
        <taxon>Trematoda</taxon>
        <taxon>Digenea</taxon>
        <taxon>Opisthorchiida</taxon>
        <taxon>Opisthorchiata</taxon>
        <taxon>Opisthorchiidae</taxon>
        <taxon>Opisthorchis</taxon>
    </lineage>
</organism>
<evidence type="ECO:0000313" key="1">
    <source>
        <dbReference type="EMBL" id="KER29742.1"/>
    </source>
</evidence>
<dbReference type="RefSeq" id="XP_009166460.1">
    <property type="nucleotide sequence ID" value="XM_009168196.1"/>
</dbReference>
<accession>A0A074ZV76</accession>
<dbReference type="GeneID" id="20317841"/>
<protein>
    <submittedName>
        <fullName evidence="1">Uncharacterized protein</fullName>
    </submittedName>
</protein>
<dbReference type="AlphaFoldDB" id="A0A074ZV76"/>
<dbReference type="EMBL" id="KL596672">
    <property type="protein sequence ID" value="KER29742.1"/>
    <property type="molecule type" value="Genomic_DNA"/>
</dbReference>
<name>A0A074ZV76_OPIVI</name>
<dbReference type="KEGG" id="ovi:T265_03654"/>
<proteinExistence type="predicted"/>
<keyword evidence="2" id="KW-1185">Reference proteome</keyword>
<reference evidence="1 2" key="1">
    <citation type="submission" date="2013-11" db="EMBL/GenBank/DDBJ databases">
        <title>Opisthorchis viverrini - life in the bile duct.</title>
        <authorList>
            <person name="Young N.D."/>
            <person name="Nagarajan N."/>
            <person name="Lin S.J."/>
            <person name="Korhonen P.K."/>
            <person name="Jex A.R."/>
            <person name="Hall R.S."/>
            <person name="Safavi-Hemami H."/>
            <person name="Kaewkong W."/>
            <person name="Bertrand D."/>
            <person name="Gao S."/>
            <person name="Seet Q."/>
            <person name="Wongkham S."/>
            <person name="Teh B.T."/>
            <person name="Wongkham C."/>
            <person name="Intapan P.M."/>
            <person name="Maleewong W."/>
            <person name="Yang X."/>
            <person name="Hu M."/>
            <person name="Wang Z."/>
            <person name="Hofmann A."/>
            <person name="Sternberg P.W."/>
            <person name="Tan P."/>
            <person name="Wang J."/>
            <person name="Gasser R.B."/>
        </authorList>
    </citation>
    <scope>NUCLEOTIDE SEQUENCE [LARGE SCALE GENOMIC DNA]</scope>
</reference>
<gene>
    <name evidence="1" type="ORF">T265_03654</name>
</gene>
<sequence length="129" mass="15219">MPEETFHLTTPSAWRLVQLGHMVVKLCPTGQRLQDQKIYQNRWSHLNRTNQSPQSHTYITSPHPKLEWQEHQNQCVSLSKSVKSHEAWCVLCDRCPFPFVHTWCMSCTSSEKPSFDKVNQFLMHLSYFD</sequence>
<evidence type="ECO:0000313" key="2">
    <source>
        <dbReference type="Proteomes" id="UP000054324"/>
    </source>
</evidence>
<dbReference type="Proteomes" id="UP000054324">
    <property type="component" value="Unassembled WGS sequence"/>
</dbReference>